<evidence type="ECO:0000256" key="4">
    <source>
        <dbReference type="ARBA" id="ARBA00022670"/>
    </source>
</evidence>
<reference evidence="11" key="1">
    <citation type="submission" date="2023-05" db="EMBL/GenBank/DDBJ databases">
        <authorList>
            <person name="Stuckert A."/>
        </authorList>
    </citation>
    <scope>NUCLEOTIDE SEQUENCE</scope>
</reference>
<dbReference type="PANTHER" id="PTHR24252">
    <property type="entry name" value="ACROSIN-RELATED"/>
    <property type="match status" value="1"/>
</dbReference>
<evidence type="ECO:0000256" key="2">
    <source>
        <dbReference type="ARBA" id="ARBA00012050"/>
    </source>
</evidence>
<organism evidence="11 12">
    <name type="scientific">Staurois parvus</name>
    <dbReference type="NCBI Taxonomy" id="386267"/>
    <lineage>
        <taxon>Eukaryota</taxon>
        <taxon>Metazoa</taxon>
        <taxon>Chordata</taxon>
        <taxon>Craniata</taxon>
        <taxon>Vertebrata</taxon>
        <taxon>Euteleostomi</taxon>
        <taxon>Amphibia</taxon>
        <taxon>Batrachia</taxon>
        <taxon>Anura</taxon>
        <taxon>Neobatrachia</taxon>
        <taxon>Ranoidea</taxon>
        <taxon>Ranidae</taxon>
        <taxon>Staurois</taxon>
    </lineage>
</organism>
<keyword evidence="12" id="KW-1185">Reference proteome</keyword>
<evidence type="ECO:0000313" key="11">
    <source>
        <dbReference type="EMBL" id="CAI9602721.1"/>
    </source>
</evidence>
<evidence type="ECO:0000256" key="9">
    <source>
        <dbReference type="SAM" id="MobiDB-lite"/>
    </source>
</evidence>
<accession>A0ABN9G1V7</accession>
<dbReference type="PRINTS" id="PR00722">
    <property type="entry name" value="CHYMOTRYPSIN"/>
</dbReference>
<keyword evidence="5 8" id="KW-0378">Hydrolase</keyword>
<dbReference type="EMBL" id="CATNWA010017726">
    <property type="protein sequence ID" value="CAI9602721.1"/>
    <property type="molecule type" value="Genomic_DNA"/>
</dbReference>
<dbReference type="Pfam" id="PF00089">
    <property type="entry name" value="Trypsin"/>
    <property type="match status" value="1"/>
</dbReference>
<proteinExistence type="predicted"/>
<dbReference type="InterPro" id="IPR001314">
    <property type="entry name" value="Peptidase_S1A"/>
</dbReference>
<dbReference type="Gene3D" id="2.40.10.10">
    <property type="entry name" value="Trypsin-like serine proteases"/>
    <property type="match status" value="2"/>
</dbReference>
<dbReference type="PROSITE" id="PS00134">
    <property type="entry name" value="TRYPSIN_HIS"/>
    <property type="match status" value="1"/>
</dbReference>
<keyword evidence="7" id="KW-1015">Disulfide bond</keyword>
<sequence length="287" mass="31717">MVSIQSPDLNGYNHFCGGTLIKDQWVLTAAHCFGDLSSVAKWRIVIGANKLSQLDKEVQIRSVKAYILHKRYDSKLKINDIALIQLNSPVVYNDFVQPACLPSSTMDIYSMSTCYISGWGHLSENGAATADFLREAKVNLIDLQTCNSPGWYNGRIHAQNLCAGYQRGGVDSCQGDSGGPLMCLDKTTSKYFVAGVTSWGSGCARKQRPGIYASTQHFLKWISAKLSSCTQQKKQPTFTATSNTFPSGSERKLDNMPSSQSQVFTARQSMADNPYVRKILKRFKPAE</sequence>
<dbReference type="InterPro" id="IPR001254">
    <property type="entry name" value="Trypsin_dom"/>
</dbReference>
<evidence type="ECO:0000256" key="6">
    <source>
        <dbReference type="ARBA" id="ARBA00022825"/>
    </source>
</evidence>
<feature type="compositionally biased region" description="Polar residues" evidence="9">
    <location>
        <begin position="235"/>
        <end position="247"/>
    </location>
</feature>
<dbReference type="SMART" id="SM00020">
    <property type="entry name" value="Tryp_SPc"/>
    <property type="match status" value="1"/>
</dbReference>
<keyword evidence="4 8" id="KW-0645">Protease</keyword>
<dbReference type="EC" id="3.4.21.10" evidence="2"/>
<protein>
    <recommendedName>
        <fullName evidence="3">Acrosin</fullName>
        <ecNumber evidence="2">3.4.21.10</ecNumber>
    </recommendedName>
</protein>
<evidence type="ECO:0000259" key="10">
    <source>
        <dbReference type="PROSITE" id="PS50240"/>
    </source>
</evidence>
<name>A0ABN9G1V7_9NEOB</name>
<feature type="region of interest" description="Disordered" evidence="9">
    <location>
        <begin position="235"/>
        <end position="267"/>
    </location>
</feature>
<dbReference type="PANTHER" id="PTHR24252:SF8">
    <property type="entry name" value="ACROSIN"/>
    <property type="match status" value="1"/>
</dbReference>
<comment type="caution">
    <text evidence="11">The sequence shown here is derived from an EMBL/GenBank/DDBJ whole genome shotgun (WGS) entry which is preliminary data.</text>
</comment>
<comment type="catalytic activity">
    <reaction evidence="1">
        <text>Preferential cleavage: Arg-|-Xaa, Lys-|-Xaa.</text>
        <dbReference type="EC" id="3.4.21.10"/>
    </reaction>
</comment>
<dbReference type="PROSITE" id="PS50240">
    <property type="entry name" value="TRYPSIN_DOM"/>
    <property type="match status" value="1"/>
</dbReference>
<evidence type="ECO:0000256" key="5">
    <source>
        <dbReference type="ARBA" id="ARBA00022801"/>
    </source>
</evidence>
<dbReference type="InterPro" id="IPR033116">
    <property type="entry name" value="TRYPSIN_SER"/>
</dbReference>
<dbReference type="InterPro" id="IPR009003">
    <property type="entry name" value="Peptidase_S1_PA"/>
</dbReference>
<feature type="domain" description="Peptidase S1" evidence="10">
    <location>
        <begin position="1"/>
        <end position="227"/>
    </location>
</feature>
<keyword evidence="6 8" id="KW-0720">Serine protease</keyword>
<evidence type="ECO:0000256" key="3">
    <source>
        <dbReference type="ARBA" id="ARBA00017161"/>
    </source>
</evidence>
<dbReference type="InterPro" id="IPR018114">
    <property type="entry name" value="TRYPSIN_HIS"/>
</dbReference>
<evidence type="ECO:0000256" key="8">
    <source>
        <dbReference type="RuleBase" id="RU363034"/>
    </source>
</evidence>
<evidence type="ECO:0000256" key="1">
    <source>
        <dbReference type="ARBA" id="ARBA00001656"/>
    </source>
</evidence>
<evidence type="ECO:0000256" key="7">
    <source>
        <dbReference type="ARBA" id="ARBA00023157"/>
    </source>
</evidence>
<dbReference type="Proteomes" id="UP001162483">
    <property type="component" value="Unassembled WGS sequence"/>
</dbReference>
<feature type="compositionally biased region" description="Polar residues" evidence="9">
    <location>
        <begin position="256"/>
        <end position="267"/>
    </location>
</feature>
<dbReference type="InterPro" id="IPR043504">
    <property type="entry name" value="Peptidase_S1_PA_chymotrypsin"/>
</dbReference>
<gene>
    <name evidence="11" type="ORF">SPARVUS_LOCUS13176622</name>
</gene>
<dbReference type="CDD" id="cd00190">
    <property type="entry name" value="Tryp_SPc"/>
    <property type="match status" value="1"/>
</dbReference>
<dbReference type="PROSITE" id="PS00135">
    <property type="entry name" value="TRYPSIN_SER"/>
    <property type="match status" value="1"/>
</dbReference>
<dbReference type="SUPFAM" id="SSF50494">
    <property type="entry name" value="Trypsin-like serine proteases"/>
    <property type="match status" value="1"/>
</dbReference>
<evidence type="ECO:0000313" key="12">
    <source>
        <dbReference type="Proteomes" id="UP001162483"/>
    </source>
</evidence>